<dbReference type="InterPro" id="IPR029058">
    <property type="entry name" value="AB_hydrolase_fold"/>
</dbReference>
<dbReference type="GO" id="GO:0016020">
    <property type="term" value="C:membrane"/>
    <property type="evidence" value="ECO:0007669"/>
    <property type="project" value="TreeGrafter"/>
</dbReference>
<reference evidence="2 3" key="1">
    <citation type="submission" date="2013-04" db="EMBL/GenBank/DDBJ databases">
        <title>Hyphomonas hirschiana VP5 Genome Sequencing.</title>
        <authorList>
            <person name="Lai Q."/>
            <person name="Shao Z."/>
        </authorList>
    </citation>
    <scope>NUCLEOTIDE SEQUENCE [LARGE SCALE GENOMIC DNA]</scope>
    <source>
        <strain evidence="2 3">VP5</strain>
    </source>
</reference>
<name>A0A059FZC7_9PROT</name>
<proteinExistence type="predicted"/>
<dbReference type="EMBL" id="ARYI01000002">
    <property type="protein sequence ID" value="KCZ95832.1"/>
    <property type="molecule type" value="Genomic_DNA"/>
</dbReference>
<dbReference type="InterPro" id="IPR000073">
    <property type="entry name" value="AB_hydrolase_1"/>
</dbReference>
<dbReference type="RefSeq" id="WP_011646232.1">
    <property type="nucleotide sequence ID" value="NZ_ARYI01000002.1"/>
</dbReference>
<dbReference type="InterPro" id="IPR050266">
    <property type="entry name" value="AB_hydrolase_sf"/>
</dbReference>
<evidence type="ECO:0000313" key="2">
    <source>
        <dbReference type="EMBL" id="KCZ95832.1"/>
    </source>
</evidence>
<dbReference type="PATRIC" id="fig|1280951.3.peg.740"/>
<organism evidence="2 3">
    <name type="scientific">Hyphomonas hirschiana VP5</name>
    <dbReference type="NCBI Taxonomy" id="1280951"/>
    <lineage>
        <taxon>Bacteria</taxon>
        <taxon>Pseudomonadati</taxon>
        <taxon>Pseudomonadota</taxon>
        <taxon>Alphaproteobacteria</taxon>
        <taxon>Hyphomonadales</taxon>
        <taxon>Hyphomonadaceae</taxon>
        <taxon>Hyphomonas</taxon>
    </lineage>
</organism>
<accession>A0A059FZC7</accession>
<feature type="domain" description="AB hydrolase-1" evidence="1">
    <location>
        <begin position="39"/>
        <end position="144"/>
    </location>
</feature>
<dbReference type="Proteomes" id="UP000025061">
    <property type="component" value="Unassembled WGS sequence"/>
</dbReference>
<dbReference type="AlphaFoldDB" id="A0A059FZC7"/>
<comment type="caution">
    <text evidence="2">The sequence shown here is derived from an EMBL/GenBank/DDBJ whole genome shotgun (WGS) entry which is preliminary data.</text>
</comment>
<dbReference type="Pfam" id="PF00561">
    <property type="entry name" value="Abhydrolase_1"/>
    <property type="match status" value="1"/>
</dbReference>
<dbReference type="OrthoDB" id="9804723at2"/>
<gene>
    <name evidence="2" type="ORF">HHI_03637</name>
</gene>
<keyword evidence="2" id="KW-0378">Hydrolase</keyword>
<evidence type="ECO:0000313" key="3">
    <source>
        <dbReference type="Proteomes" id="UP000025061"/>
    </source>
</evidence>
<dbReference type="SUPFAM" id="SSF53474">
    <property type="entry name" value="alpha/beta-Hydrolases"/>
    <property type="match status" value="1"/>
</dbReference>
<dbReference type="GO" id="GO:0016787">
    <property type="term" value="F:hydrolase activity"/>
    <property type="evidence" value="ECO:0007669"/>
    <property type="project" value="UniProtKB-KW"/>
</dbReference>
<keyword evidence="3" id="KW-1185">Reference proteome</keyword>
<evidence type="ECO:0000259" key="1">
    <source>
        <dbReference type="Pfam" id="PF00561"/>
    </source>
</evidence>
<sequence>MIVSAPALKVVRQFVDGAFGQIHVRIAAPETQTARPLACLHMSPKSGRIYARFMQAMAADRMVIAHDYPGFGESDAPPAEPPVSIEDYARSLWDVVDELGLGQIDLMGYHTGSEVAVEAARQRPEGVGAIVLIGTPIFTAQELDAMHATYSHVDLDVDGTRFSRMWASVVAHRGPGMTLEMMAESFAENLRAGEAYEWGHRAAFAYARRFPEVLSSLAHRITVFNPEDDLREQTLRAPAYLANGVVEDHPEWGHGFLDAHTADAVRAVKAALG</sequence>
<dbReference type="PRINTS" id="PR00111">
    <property type="entry name" value="ABHYDROLASE"/>
</dbReference>
<dbReference type="PANTHER" id="PTHR43798:SF33">
    <property type="entry name" value="HYDROLASE, PUTATIVE (AFU_ORTHOLOGUE AFUA_2G14860)-RELATED"/>
    <property type="match status" value="1"/>
</dbReference>
<dbReference type="Gene3D" id="3.40.50.1820">
    <property type="entry name" value="alpha/beta hydrolase"/>
    <property type="match status" value="1"/>
</dbReference>
<protein>
    <submittedName>
        <fullName evidence="2">Alpha/beta fold family hydrolase</fullName>
    </submittedName>
</protein>
<dbReference type="PANTHER" id="PTHR43798">
    <property type="entry name" value="MONOACYLGLYCEROL LIPASE"/>
    <property type="match status" value="1"/>
</dbReference>